<protein>
    <submittedName>
        <fullName evidence="1">Uncharacterized protein</fullName>
    </submittedName>
</protein>
<keyword evidence="2" id="KW-1185">Reference proteome</keyword>
<accession>A0A165SWA4</accession>
<name>A0A165SWA4_9HYPH</name>
<evidence type="ECO:0000313" key="2">
    <source>
        <dbReference type="Proteomes" id="UP000076577"/>
    </source>
</evidence>
<reference evidence="1 2" key="1">
    <citation type="journal article" date="2016" name="Front. Microbiol.">
        <title>Comparative Genomic Analysis Reveals a Diverse Repertoire of Genes Involved in Prokaryote-Eukaryote Interactions within the Pseudovibrio Genus.</title>
        <authorList>
            <person name="Romano S."/>
            <person name="Fernandez-Guerra A."/>
            <person name="Reen F.J."/>
            <person name="Glockner F.O."/>
            <person name="Crowley S.P."/>
            <person name="O'Sullivan O."/>
            <person name="Cotter P.D."/>
            <person name="Adams C."/>
            <person name="Dobson A.D."/>
            <person name="O'Gara F."/>
        </authorList>
    </citation>
    <scope>NUCLEOTIDE SEQUENCE [LARGE SCALE GENOMIC DNA]</scope>
    <source>
        <strain evidence="1 2">Ad2</strain>
    </source>
</reference>
<dbReference type="OrthoDB" id="7869705at2"/>
<dbReference type="PATRIC" id="fig|989403.3.peg.5084"/>
<comment type="caution">
    <text evidence="1">The sequence shown here is derived from an EMBL/GenBank/DDBJ whole genome shotgun (WGS) entry which is preliminary data.</text>
</comment>
<proteinExistence type="predicted"/>
<evidence type="ECO:0000313" key="1">
    <source>
        <dbReference type="EMBL" id="KZL04561.1"/>
    </source>
</evidence>
<organism evidence="1 2">
    <name type="scientific">Pseudovibrio axinellae</name>
    <dbReference type="NCBI Taxonomy" id="989403"/>
    <lineage>
        <taxon>Bacteria</taxon>
        <taxon>Pseudomonadati</taxon>
        <taxon>Pseudomonadota</taxon>
        <taxon>Alphaproteobacteria</taxon>
        <taxon>Hyphomicrobiales</taxon>
        <taxon>Stappiaceae</taxon>
        <taxon>Pseudovibrio</taxon>
    </lineage>
</organism>
<dbReference type="Proteomes" id="UP000076577">
    <property type="component" value="Unassembled WGS sequence"/>
</dbReference>
<dbReference type="EMBL" id="LMCB01000161">
    <property type="protein sequence ID" value="KZL04561.1"/>
    <property type="molecule type" value="Genomic_DNA"/>
</dbReference>
<dbReference type="RefSeq" id="WP_068011188.1">
    <property type="nucleotide sequence ID" value="NZ_FOFM01000004.1"/>
</dbReference>
<dbReference type="AlphaFoldDB" id="A0A165SWA4"/>
<gene>
    <name evidence="1" type="ORF">PsAD2_04644</name>
</gene>
<dbReference type="STRING" id="989403.SAMN05421798_10464"/>
<sequence>MDNKSALSLIWHRPTFSHKEEVLDLLKTAEKYDLITPLKMMCVNLYDCPYIDLLSEKRQKEVINAFRPALVLAYTQQKQEQEVA</sequence>